<name>A0A1H0G934_9HYPH</name>
<dbReference type="PROSITE" id="PS50045">
    <property type="entry name" value="SIGMA54_INTERACT_4"/>
    <property type="match status" value="1"/>
</dbReference>
<organism evidence="12 13">
    <name type="scientific">Filomicrobium insigne</name>
    <dbReference type="NCBI Taxonomy" id="418854"/>
    <lineage>
        <taxon>Bacteria</taxon>
        <taxon>Pseudomonadati</taxon>
        <taxon>Pseudomonadota</taxon>
        <taxon>Alphaproteobacteria</taxon>
        <taxon>Hyphomicrobiales</taxon>
        <taxon>Hyphomicrobiaceae</taxon>
        <taxon>Filomicrobium</taxon>
    </lineage>
</organism>
<keyword evidence="3" id="KW-0902">Two-component regulatory system</keyword>
<dbReference type="Gene3D" id="1.10.10.60">
    <property type="entry name" value="Homeodomain-like"/>
    <property type="match status" value="1"/>
</dbReference>
<dbReference type="InterPro" id="IPR058031">
    <property type="entry name" value="AAA_lid_NorR"/>
</dbReference>
<sequence>MNVIPTDILGAEASPGLADDPAARLLLTGFEASPQAQLIIFPLENAVLRANEAACRFFGLTRAELLTTRVSDLYPDSFGELHVASEAAMVKGHTISRDLVAKAEEDAPKSVEHEFVACGTGRGAVLILKIHDLDAMQRRAVDNEANVTIRRGLEEWRKAERIFREIEQRNQLILSAAGEGIYGVDDNGITTFVNPAAERMLGWTAEELIGRKIHDVVHSKHADGSRYPVECCPIYNAFRECVVTCVDDEVFWRKDGKPLWIEYTSTPLMQDGRSIGAVVIFRDISERKSNEDKLMKALDENAALRERLEKENAYLQEEILTHSNHHEILGTSAGTMRIIRQIDVVAPTDANVLITGESGTGKELVAVAIHKASARKNRPLIRVNCAAIPRELFESEFFGHVKGAFSGALRDRVGRFELADGGTLFLDEVGEIPIDLQSKLLRVLQEGYFERVGEEHTRGVDVRIIAATNRDLEKEVLAGRFREDLFFRLNVFPIECQPLRKRPEDIATLAQNFLSVSCRRMNISEPRMTRADMEALQRYNWPGNARELQNVMERAAILSTRGKLQLNLPGRTDTPKEVRAPAKAATSVDEDRILTAQELDELERSNLERALMASQGRVSGAGGAAERLQINPQTLYSKLRKLQLKI</sequence>
<evidence type="ECO:0000259" key="11">
    <source>
        <dbReference type="PROSITE" id="PS50113"/>
    </source>
</evidence>
<dbReference type="SUPFAM" id="SSF55785">
    <property type="entry name" value="PYP-like sensor domain (PAS domain)"/>
    <property type="match status" value="2"/>
</dbReference>
<dbReference type="SMART" id="SM00091">
    <property type="entry name" value="PAS"/>
    <property type="match status" value="2"/>
</dbReference>
<proteinExistence type="predicted"/>
<dbReference type="Pfam" id="PF02954">
    <property type="entry name" value="HTH_8"/>
    <property type="match status" value="1"/>
</dbReference>
<evidence type="ECO:0000259" key="9">
    <source>
        <dbReference type="PROSITE" id="PS50045"/>
    </source>
</evidence>
<dbReference type="InterPro" id="IPR002197">
    <property type="entry name" value="HTH_Fis"/>
</dbReference>
<keyword evidence="5" id="KW-0238">DNA-binding</keyword>
<dbReference type="PROSITE" id="PS50113">
    <property type="entry name" value="PAC"/>
    <property type="match status" value="1"/>
</dbReference>
<evidence type="ECO:0000256" key="5">
    <source>
        <dbReference type="ARBA" id="ARBA00023125"/>
    </source>
</evidence>
<dbReference type="InterPro" id="IPR025662">
    <property type="entry name" value="Sigma_54_int_dom_ATP-bd_1"/>
</dbReference>
<dbReference type="RefSeq" id="WP_090225820.1">
    <property type="nucleotide sequence ID" value="NZ_FNJC01000001.1"/>
</dbReference>
<evidence type="ECO:0000256" key="3">
    <source>
        <dbReference type="ARBA" id="ARBA00023012"/>
    </source>
</evidence>
<keyword evidence="6" id="KW-0010">Activator</keyword>
<dbReference type="InterPro" id="IPR013767">
    <property type="entry name" value="PAS_fold"/>
</dbReference>
<reference evidence="12 13" key="1">
    <citation type="submission" date="2016-10" db="EMBL/GenBank/DDBJ databases">
        <authorList>
            <person name="Varghese N."/>
            <person name="Submissions S."/>
        </authorList>
    </citation>
    <scope>NUCLEOTIDE SEQUENCE [LARGE SCALE GENOMIC DNA]</scope>
    <source>
        <strain evidence="12 13">CGMCC 1.6497</strain>
    </source>
</reference>
<dbReference type="InterPro" id="IPR035965">
    <property type="entry name" value="PAS-like_dom_sf"/>
</dbReference>
<protein>
    <submittedName>
        <fullName evidence="12">PAS domain S-box-containing protein</fullName>
    </submittedName>
</protein>
<dbReference type="CDD" id="cd00009">
    <property type="entry name" value="AAA"/>
    <property type="match status" value="1"/>
</dbReference>
<dbReference type="Pfam" id="PF00989">
    <property type="entry name" value="PAS"/>
    <property type="match status" value="1"/>
</dbReference>
<evidence type="ECO:0000256" key="1">
    <source>
        <dbReference type="ARBA" id="ARBA00022741"/>
    </source>
</evidence>
<keyword evidence="1" id="KW-0547">Nucleotide-binding</keyword>
<dbReference type="CDD" id="cd00130">
    <property type="entry name" value="PAS"/>
    <property type="match status" value="1"/>
</dbReference>
<dbReference type="Pfam" id="PF13426">
    <property type="entry name" value="PAS_9"/>
    <property type="match status" value="1"/>
</dbReference>
<dbReference type="PROSITE" id="PS00676">
    <property type="entry name" value="SIGMA54_INTERACT_2"/>
    <property type="match status" value="1"/>
</dbReference>
<feature type="domain" description="PAC" evidence="11">
    <location>
        <begin position="244"/>
        <end position="296"/>
    </location>
</feature>
<dbReference type="InterPro" id="IPR003593">
    <property type="entry name" value="AAA+_ATPase"/>
</dbReference>
<keyword evidence="4" id="KW-0805">Transcription regulation</keyword>
<dbReference type="InterPro" id="IPR009057">
    <property type="entry name" value="Homeodomain-like_sf"/>
</dbReference>
<evidence type="ECO:0000313" key="12">
    <source>
        <dbReference type="EMBL" id="SDO03376.1"/>
    </source>
</evidence>
<dbReference type="Pfam" id="PF00158">
    <property type="entry name" value="Sigma54_activat"/>
    <property type="match status" value="1"/>
</dbReference>
<dbReference type="Proteomes" id="UP000198795">
    <property type="component" value="Unassembled WGS sequence"/>
</dbReference>
<evidence type="ECO:0000259" key="10">
    <source>
        <dbReference type="PROSITE" id="PS50112"/>
    </source>
</evidence>
<feature type="coiled-coil region" evidence="8">
    <location>
        <begin position="287"/>
        <end position="318"/>
    </location>
</feature>
<dbReference type="PROSITE" id="PS00675">
    <property type="entry name" value="SIGMA54_INTERACT_1"/>
    <property type="match status" value="1"/>
</dbReference>
<evidence type="ECO:0000256" key="6">
    <source>
        <dbReference type="ARBA" id="ARBA00023159"/>
    </source>
</evidence>
<evidence type="ECO:0000256" key="4">
    <source>
        <dbReference type="ARBA" id="ARBA00023015"/>
    </source>
</evidence>
<gene>
    <name evidence="12" type="ORF">SAMN04488061_0091</name>
</gene>
<dbReference type="InterPro" id="IPR000700">
    <property type="entry name" value="PAS-assoc_C"/>
</dbReference>
<dbReference type="PANTHER" id="PTHR32071">
    <property type="entry name" value="TRANSCRIPTIONAL REGULATORY PROTEIN"/>
    <property type="match status" value="1"/>
</dbReference>
<dbReference type="Gene3D" id="3.40.50.300">
    <property type="entry name" value="P-loop containing nucleotide triphosphate hydrolases"/>
    <property type="match status" value="1"/>
</dbReference>
<evidence type="ECO:0000256" key="7">
    <source>
        <dbReference type="ARBA" id="ARBA00023163"/>
    </source>
</evidence>
<dbReference type="Gene3D" id="1.10.8.60">
    <property type="match status" value="1"/>
</dbReference>
<feature type="domain" description="PAS" evidence="10">
    <location>
        <begin position="166"/>
        <end position="218"/>
    </location>
</feature>
<dbReference type="InterPro" id="IPR002078">
    <property type="entry name" value="Sigma_54_int"/>
</dbReference>
<dbReference type="NCBIfam" id="TIGR00229">
    <property type="entry name" value="sensory_box"/>
    <property type="match status" value="1"/>
</dbReference>
<dbReference type="SUPFAM" id="SSF46689">
    <property type="entry name" value="Homeodomain-like"/>
    <property type="match status" value="1"/>
</dbReference>
<feature type="domain" description="Sigma-54 factor interaction" evidence="9">
    <location>
        <begin position="328"/>
        <end position="557"/>
    </location>
</feature>
<keyword evidence="7" id="KW-0804">Transcription</keyword>
<dbReference type="InterPro" id="IPR000014">
    <property type="entry name" value="PAS"/>
</dbReference>
<dbReference type="PANTHER" id="PTHR32071:SF117">
    <property type="entry name" value="PTS-DEPENDENT DIHYDROXYACETONE KINASE OPERON REGULATORY PROTEIN-RELATED"/>
    <property type="match status" value="1"/>
</dbReference>
<comment type="caution">
    <text evidence="12">The sequence shown here is derived from an EMBL/GenBank/DDBJ whole genome shotgun (WGS) entry which is preliminary data.</text>
</comment>
<evidence type="ECO:0000256" key="2">
    <source>
        <dbReference type="ARBA" id="ARBA00022840"/>
    </source>
</evidence>
<dbReference type="Gene3D" id="3.30.450.20">
    <property type="entry name" value="PAS domain"/>
    <property type="match status" value="2"/>
</dbReference>
<keyword evidence="8" id="KW-0175">Coiled coil</keyword>
<dbReference type="InterPro" id="IPR025943">
    <property type="entry name" value="Sigma_54_int_dom_ATP-bd_2"/>
</dbReference>
<dbReference type="InterPro" id="IPR027417">
    <property type="entry name" value="P-loop_NTPase"/>
</dbReference>
<evidence type="ECO:0000313" key="13">
    <source>
        <dbReference type="Proteomes" id="UP000198795"/>
    </source>
</evidence>
<accession>A0A1H0G934</accession>
<keyword evidence="2" id="KW-0067">ATP-binding</keyword>
<dbReference type="EMBL" id="FNJC01000001">
    <property type="protein sequence ID" value="SDO03376.1"/>
    <property type="molecule type" value="Genomic_DNA"/>
</dbReference>
<keyword evidence="13" id="KW-1185">Reference proteome</keyword>
<evidence type="ECO:0000256" key="8">
    <source>
        <dbReference type="SAM" id="Coils"/>
    </source>
</evidence>
<dbReference type="PROSITE" id="PS50112">
    <property type="entry name" value="PAS"/>
    <property type="match status" value="1"/>
</dbReference>
<dbReference type="SMART" id="SM00382">
    <property type="entry name" value="AAA"/>
    <property type="match status" value="1"/>
</dbReference>
<dbReference type="SUPFAM" id="SSF52540">
    <property type="entry name" value="P-loop containing nucleoside triphosphate hydrolases"/>
    <property type="match status" value="1"/>
</dbReference>
<dbReference type="Pfam" id="PF25601">
    <property type="entry name" value="AAA_lid_14"/>
    <property type="match status" value="1"/>
</dbReference>